<dbReference type="InterPro" id="IPR000620">
    <property type="entry name" value="EamA_dom"/>
</dbReference>
<protein>
    <submittedName>
        <fullName evidence="9">Multidrug transporter</fullName>
    </submittedName>
</protein>
<dbReference type="SUPFAM" id="SSF103481">
    <property type="entry name" value="Multidrug resistance efflux transporter EmrE"/>
    <property type="match status" value="2"/>
</dbReference>
<dbReference type="Proteomes" id="UP000053557">
    <property type="component" value="Unassembled WGS sequence"/>
</dbReference>
<feature type="transmembrane region" description="Helical" evidence="7">
    <location>
        <begin position="20"/>
        <end position="39"/>
    </location>
</feature>
<accession>A0A101XQG3</accession>
<evidence type="ECO:0000313" key="10">
    <source>
        <dbReference type="Proteomes" id="UP000053557"/>
    </source>
</evidence>
<dbReference type="InterPro" id="IPR037185">
    <property type="entry name" value="EmrE-like"/>
</dbReference>
<feature type="domain" description="EamA" evidence="8">
    <location>
        <begin position="16"/>
        <end position="146"/>
    </location>
</feature>
<comment type="caution">
    <text evidence="9">The sequence shown here is derived from an EMBL/GenBank/DDBJ whole genome shotgun (WGS) entry which is preliminary data.</text>
</comment>
<feature type="transmembrane region" description="Helical" evidence="7">
    <location>
        <begin position="76"/>
        <end position="96"/>
    </location>
</feature>
<proteinExistence type="inferred from homology"/>
<keyword evidence="6 7" id="KW-0472">Membrane</keyword>
<feature type="transmembrane region" description="Helical" evidence="7">
    <location>
        <begin position="129"/>
        <end position="147"/>
    </location>
</feature>
<evidence type="ECO:0000256" key="6">
    <source>
        <dbReference type="ARBA" id="ARBA00023136"/>
    </source>
</evidence>
<comment type="subcellular location">
    <subcellularLocation>
        <location evidence="1">Cell membrane</location>
        <topology evidence="1">Multi-pass membrane protein</topology>
    </subcellularLocation>
</comment>
<sequence length="310" mass="34191">MNHLYQGDERVSNRLKADLAMLMVTMFWGSSYLFMKLGLMDVHALNLIAMRFGIAFLLSGTIFYKRLLKVDKRTFYQGMILGVLLFFVFVAITYGVQYTSVTHAGFLVSLAVVFVPILTSTITKQKVQIRVIVSVCTAILGVGLLTLNDKFRINPGDILCILGAILYAIHIIVTSVFTRTANAITLGTIQLGFTGLLGLFFGMFFDKSQLPDTPSAWVAVLALGILCSAFGFIVQTVTQKYTPPTHTGLIFSTEPVFTVIFAYFFQGETLSLQGIAGASIVLLSVIFAEIDPQKLFTTVSVYKRGVNVRR</sequence>
<feature type="transmembrane region" description="Helical" evidence="7">
    <location>
        <begin position="102"/>
        <end position="122"/>
    </location>
</feature>
<evidence type="ECO:0000256" key="3">
    <source>
        <dbReference type="ARBA" id="ARBA00022475"/>
    </source>
</evidence>
<dbReference type="EMBL" id="LPVJ01000042">
    <property type="protein sequence ID" value="KUO95663.1"/>
    <property type="molecule type" value="Genomic_DNA"/>
</dbReference>
<organism evidence="9 10">
    <name type="scientific">Ferroacidibacillus organovorans</name>
    <dbReference type="NCBI Taxonomy" id="1765683"/>
    <lineage>
        <taxon>Bacteria</taxon>
        <taxon>Bacillati</taxon>
        <taxon>Bacillota</taxon>
        <taxon>Bacilli</taxon>
        <taxon>Bacillales</taxon>
        <taxon>Alicyclobacillaceae</taxon>
        <taxon>Ferroacidibacillus</taxon>
    </lineage>
</organism>
<feature type="transmembrane region" description="Helical" evidence="7">
    <location>
        <begin position="271"/>
        <end position="290"/>
    </location>
</feature>
<feature type="domain" description="EamA" evidence="8">
    <location>
        <begin position="155"/>
        <end position="287"/>
    </location>
</feature>
<dbReference type="PANTHER" id="PTHR42920">
    <property type="entry name" value="OS03G0707200 PROTEIN-RELATED"/>
    <property type="match status" value="1"/>
</dbReference>
<dbReference type="InterPro" id="IPR051258">
    <property type="entry name" value="Diverse_Substrate_Transporter"/>
</dbReference>
<feature type="transmembrane region" description="Helical" evidence="7">
    <location>
        <begin position="184"/>
        <end position="204"/>
    </location>
</feature>
<feature type="transmembrane region" description="Helical" evidence="7">
    <location>
        <begin position="246"/>
        <end position="265"/>
    </location>
</feature>
<evidence type="ECO:0000256" key="7">
    <source>
        <dbReference type="SAM" id="Phobius"/>
    </source>
</evidence>
<name>A0A101XQG3_9BACL</name>
<evidence type="ECO:0000256" key="5">
    <source>
        <dbReference type="ARBA" id="ARBA00022989"/>
    </source>
</evidence>
<feature type="transmembrane region" description="Helical" evidence="7">
    <location>
        <begin position="216"/>
        <end position="234"/>
    </location>
</feature>
<keyword evidence="10" id="KW-1185">Reference proteome</keyword>
<feature type="transmembrane region" description="Helical" evidence="7">
    <location>
        <begin position="45"/>
        <end position="64"/>
    </location>
</feature>
<dbReference type="GO" id="GO:0005886">
    <property type="term" value="C:plasma membrane"/>
    <property type="evidence" value="ECO:0007669"/>
    <property type="project" value="UniProtKB-SubCell"/>
</dbReference>
<keyword evidence="4 7" id="KW-0812">Transmembrane</keyword>
<keyword evidence="5 7" id="KW-1133">Transmembrane helix</keyword>
<reference evidence="9 10" key="1">
    <citation type="submission" date="2015-12" db="EMBL/GenBank/DDBJ databases">
        <title>Draft genome sequence of Acidibacillus ferrooxidans ITV001, isolated from a chalcopyrite acid mine drainage site in Brazil.</title>
        <authorList>
            <person name="Dall'Agnol H."/>
            <person name="Nancucheo I."/>
            <person name="Johnson B."/>
            <person name="Oliveira R."/>
            <person name="Leite L."/>
            <person name="Pylro V."/>
            <person name="Nunes G.L."/>
            <person name="Tzotzos G."/>
            <person name="Fernandes G.R."/>
            <person name="Dutra J."/>
            <person name="Orellana S.C."/>
            <person name="Oliveira G."/>
        </authorList>
    </citation>
    <scope>NUCLEOTIDE SEQUENCE [LARGE SCALE GENOMIC DNA]</scope>
    <source>
        <strain evidence="10">ITV01</strain>
    </source>
</reference>
<dbReference type="PANTHER" id="PTHR42920:SF5">
    <property type="entry name" value="EAMA DOMAIN-CONTAINING PROTEIN"/>
    <property type="match status" value="1"/>
</dbReference>
<evidence type="ECO:0000256" key="1">
    <source>
        <dbReference type="ARBA" id="ARBA00004651"/>
    </source>
</evidence>
<keyword evidence="3" id="KW-1003">Cell membrane</keyword>
<evidence type="ECO:0000313" key="9">
    <source>
        <dbReference type="EMBL" id="KUO95663.1"/>
    </source>
</evidence>
<evidence type="ECO:0000259" key="8">
    <source>
        <dbReference type="Pfam" id="PF00892"/>
    </source>
</evidence>
<evidence type="ECO:0000256" key="2">
    <source>
        <dbReference type="ARBA" id="ARBA00007362"/>
    </source>
</evidence>
<dbReference type="Pfam" id="PF00892">
    <property type="entry name" value="EamA"/>
    <property type="match status" value="2"/>
</dbReference>
<evidence type="ECO:0000256" key="4">
    <source>
        <dbReference type="ARBA" id="ARBA00022692"/>
    </source>
</evidence>
<feature type="transmembrane region" description="Helical" evidence="7">
    <location>
        <begin position="153"/>
        <end position="177"/>
    </location>
</feature>
<comment type="similarity">
    <text evidence="2">Belongs to the EamA transporter family.</text>
</comment>
<dbReference type="AlphaFoldDB" id="A0A101XQG3"/>
<gene>
    <name evidence="9" type="ORF">ATW55_04240</name>
</gene>